<gene>
    <name evidence="1" type="ORF">JMJ77_010914</name>
</gene>
<sequence length="73" mass="7655">MTLVGSISLQHIRCKAWDFPARPGSLDPCLPGEFTPPGAELGATSLGAHAGKFIYGRSSWNSNSGTLAKPVVE</sequence>
<dbReference type="Proteomes" id="UP000699042">
    <property type="component" value="Unassembled WGS sequence"/>
</dbReference>
<name>A0A9P7R170_9PEZI</name>
<comment type="caution">
    <text evidence="1">The sequence shown here is derived from an EMBL/GenBank/DDBJ whole genome shotgun (WGS) entry which is preliminary data.</text>
</comment>
<accession>A0A9P7R170</accession>
<protein>
    <submittedName>
        <fullName evidence="1">Uncharacterized protein</fullName>
    </submittedName>
</protein>
<keyword evidence="2" id="KW-1185">Reference proteome</keyword>
<reference evidence="1" key="1">
    <citation type="submission" date="2021-05" db="EMBL/GenBank/DDBJ databases">
        <title>Comparative genomics of three Colletotrichum scovillei strains and genetic complementation revealed genes involved fungal growth and virulence on chili pepper.</title>
        <authorList>
            <person name="Hsieh D.-K."/>
            <person name="Chuang S.-C."/>
            <person name="Chen C.-Y."/>
            <person name="Chao Y.-T."/>
            <person name="Lu M.-Y.J."/>
            <person name="Lee M.-H."/>
            <person name="Shih M.-C."/>
        </authorList>
    </citation>
    <scope>NUCLEOTIDE SEQUENCE</scope>
    <source>
        <strain evidence="1">Coll-153</strain>
    </source>
</reference>
<evidence type="ECO:0000313" key="1">
    <source>
        <dbReference type="EMBL" id="KAG7047565.1"/>
    </source>
</evidence>
<evidence type="ECO:0000313" key="2">
    <source>
        <dbReference type="Proteomes" id="UP000699042"/>
    </source>
</evidence>
<dbReference type="AlphaFoldDB" id="A0A9P7R170"/>
<organism evidence="1 2">
    <name type="scientific">Colletotrichum scovillei</name>
    <dbReference type="NCBI Taxonomy" id="1209932"/>
    <lineage>
        <taxon>Eukaryota</taxon>
        <taxon>Fungi</taxon>
        <taxon>Dikarya</taxon>
        <taxon>Ascomycota</taxon>
        <taxon>Pezizomycotina</taxon>
        <taxon>Sordariomycetes</taxon>
        <taxon>Hypocreomycetidae</taxon>
        <taxon>Glomerellales</taxon>
        <taxon>Glomerellaceae</taxon>
        <taxon>Colletotrichum</taxon>
        <taxon>Colletotrichum acutatum species complex</taxon>
    </lineage>
</organism>
<proteinExistence type="predicted"/>
<dbReference type="EMBL" id="JAESDN010000007">
    <property type="protein sequence ID" value="KAG7047565.1"/>
    <property type="molecule type" value="Genomic_DNA"/>
</dbReference>